<accession>A0A0A9ESX7</accession>
<organism evidence="2">
    <name type="scientific">Arundo donax</name>
    <name type="common">Giant reed</name>
    <name type="synonym">Donax arundinaceus</name>
    <dbReference type="NCBI Taxonomy" id="35708"/>
    <lineage>
        <taxon>Eukaryota</taxon>
        <taxon>Viridiplantae</taxon>
        <taxon>Streptophyta</taxon>
        <taxon>Embryophyta</taxon>
        <taxon>Tracheophyta</taxon>
        <taxon>Spermatophyta</taxon>
        <taxon>Magnoliopsida</taxon>
        <taxon>Liliopsida</taxon>
        <taxon>Poales</taxon>
        <taxon>Poaceae</taxon>
        <taxon>PACMAD clade</taxon>
        <taxon>Arundinoideae</taxon>
        <taxon>Arundineae</taxon>
        <taxon>Arundo</taxon>
    </lineage>
</organism>
<protein>
    <submittedName>
        <fullName evidence="2">Glycosyltransferase, putative</fullName>
    </submittedName>
</protein>
<sequence>MRRGLESAADSNAASSFSSWSSSWASSGSGSKTEDEGEVDDEEAHGRGRTMFLRGWRGERRAGASREGEALSAKEALVEGGSALGTTTDAAAIPANRRGCWC</sequence>
<feature type="compositionally biased region" description="Basic and acidic residues" evidence="1">
    <location>
        <begin position="56"/>
        <end position="69"/>
    </location>
</feature>
<dbReference type="EMBL" id="GBRH01194699">
    <property type="protein sequence ID" value="JAE03197.1"/>
    <property type="molecule type" value="Transcribed_RNA"/>
</dbReference>
<feature type="region of interest" description="Disordered" evidence="1">
    <location>
        <begin position="1"/>
        <end position="71"/>
    </location>
</feature>
<reference evidence="2" key="2">
    <citation type="journal article" date="2015" name="Data Brief">
        <title>Shoot transcriptome of the giant reed, Arundo donax.</title>
        <authorList>
            <person name="Barrero R.A."/>
            <person name="Guerrero F.D."/>
            <person name="Moolhuijzen P."/>
            <person name="Goolsby J.A."/>
            <person name="Tidwell J."/>
            <person name="Bellgard S.E."/>
            <person name="Bellgard M.I."/>
        </authorList>
    </citation>
    <scope>NUCLEOTIDE SEQUENCE</scope>
    <source>
        <tissue evidence="2">Shoot tissue taken approximately 20 cm above the soil surface</tissue>
    </source>
</reference>
<evidence type="ECO:0000313" key="2">
    <source>
        <dbReference type="EMBL" id="JAE03197.1"/>
    </source>
</evidence>
<keyword evidence="2" id="KW-0808">Transferase</keyword>
<reference evidence="2" key="1">
    <citation type="submission" date="2014-09" db="EMBL/GenBank/DDBJ databases">
        <authorList>
            <person name="Magalhaes I.L.F."/>
            <person name="Oliveira U."/>
            <person name="Santos F.R."/>
            <person name="Vidigal T.H.D.A."/>
            <person name="Brescovit A.D."/>
            <person name="Santos A.J."/>
        </authorList>
    </citation>
    <scope>NUCLEOTIDE SEQUENCE</scope>
    <source>
        <tissue evidence="2">Shoot tissue taken approximately 20 cm above the soil surface</tissue>
    </source>
</reference>
<dbReference type="AlphaFoldDB" id="A0A0A9ESX7"/>
<proteinExistence type="predicted"/>
<feature type="compositionally biased region" description="Low complexity" evidence="1">
    <location>
        <begin position="7"/>
        <end position="31"/>
    </location>
</feature>
<dbReference type="GO" id="GO:0016740">
    <property type="term" value="F:transferase activity"/>
    <property type="evidence" value="ECO:0007669"/>
    <property type="project" value="UniProtKB-KW"/>
</dbReference>
<evidence type="ECO:0000256" key="1">
    <source>
        <dbReference type="SAM" id="MobiDB-lite"/>
    </source>
</evidence>
<name>A0A0A9ESX7_ARUDO</name>